<keyword evidence="4" id="KW-1185">Reference proteome</keyword>
<dbReference type="InterPro" id="IPR036179">
    <property type="entry name" value="Ig-like_dom_sf"/>
</dbReference>
<dbReference type="AlphaFoldDB" id="A0A553QXM3"/>
<dbReference type="PROSITE" id="PS50835">
    <property type="entry name" value="IG_LIKE"/>
    <property type="match status" value="1"/>
</dbReference>
<evidence type="ECO:0000256" key="1">
    <source>
        <dbReference type="SAM" id="Phobius"/>
    </source>
</evidence>
<evidence type="ECO:0000259" key="2">
    <source>
        <dbReference type="PROSITE" id="PS50835"/>
    </source>
</evidence>
<feature type="domain" description="Ig-like" evidence="2">
    <location>
        <begin position="199"/>
        <end position="311"/>
    </location>
</feature>
<dbReference type="PANTHER" id="PTHR37366:SF1">
    <property type="entry name" value="SPERM ACROSOME MEMBRANE-ASSOCIATED PROTEIN 6"/>
    <property type="match status" value="1"/>
</dbReference>
<dbReference type="EMBL" id="SRMA01025430">
    <property type="protein sequence ID" value="TRY94714.1"/>
    <property type="molecule type" value="Genomic_DNA"/>
</dbReference>
<accession>A0A553QXM3</accession>
<reference evidence="3 4" key="1">
    <citation type="journal article" date="2019" name="Sci. Data">
        <title>Hybrid genome assembly and annotation of Danionella translucida.</title>
        <authorList>
            <person name="Kadobianskyi M."/>
            <person name="Schulze L."/>
            <person name="Schuelke M."/>
            <person name="Judkewitz B."/>
        </authorList>
    </citation>
    <scope>NUCLEOTIDE SEQUENCE [LARGE SCALE GENOMIC DNA]</scope>
    <source>
        <strain evidence="3 4">Bolton</strain>
    </source>
</reference>
<dbReference type="OrthoDB" id="8960581at2759"/>
<dbReference type="SUPFAM" id="SSF48726">
    <property type="entry name" value="Immunoglobulin"/>
    <property type="match status" value="1"/>
</dbReference>
<sequence>MGSCYQCFIDPEESSRLCWGHVLTESNIRNIDSCFVKLDEIFNNNKSVIEAGRVGKRFVRHKEKKQRLLPSSSRVSREGAESLLFCSGESTWAVYEESEQKQLLGKGYDVVLKEIMRTQIVPLVEEFDQQRNPDTVYDDRLRMAAENFSAAASKLPRVSGCVPPCGFQVEGAVYNCESCEFDSCELPLDCPHCAASLLPMTKGIRLQGVTVQLLMRACVCVCALAVQEISIQESNRTQMWCSVPFVLPPDVEMVWRYAVGETLLMEQFNEVTRGTDPLYSVPSARPEQCGTYQCEIFSRGNSIVRIYYHLTVVPVQQIAHVELQEVFEQALLPSGHFPPLSHSSAFSLRLPSLGLLSACLTAVLLLVFLTLG</sequence>
<keyword evidence="1" id="KW-0812">Transmembrane</keyword>
<dbReference type="GO" id="GO:0007342">
    <property type="term" value="P:fusion of sperm to egg plasma membrane involved in single fertilization"/>
    <property type="evidence" value="ECO:0007669"/>
    <property type="project" value="InterPro"/>
</dbReference>
<organism evidence="3 4">
    <name type="scientific">Danionella cerebrum</name>
    <dbReference type="NCBI Taxonomy" id="2873325"/>
    <lineage>
        <taxon>Eukaryota</taxon>
        <taxon>Metazoa</taxon>
        <taxon>Chordata</taxon>
        <taxon>Craniata</taxon>
        <taxon>Vertebrata</taxon>
        <taxon>Euteleostomi</taxon>
        <taxon>Actinopterygii</taxon>
        <taxon>Neopterygii</taxon>
        <taxon>Teleostei</taxon>
        <taxon>Ostariophysi</taxon>
        <taxon>Cypriniformes</taxon>
        <taxon>Danionidae</taxon>
        <taxon>Danioninae</taxon>
        <taxon>Danionella</taxon>
    </lineage>
</organism>
<dbReference type="InterPro" id="IPR034549">
    <property type="entry name" value="SPACA6"/>
</dbReference>
<keyword evidence="1" id="KW-0472">Membrane</keyword>
<name>A0A553QXM3_9TELE</name>
<keyword evidence="1" id="KW-1133">Transmembrane helix</keyword>
<dbReference type="InterPro" id="IPR007110">
    <property type="entry name" value="Ig-like_dom"/>
</dbReference>
<dbReference type="Proteomes" id="UP000316079">
    <property type="component" value="Unassembled WGS sequence"/>
</dbReference>
<evidence type="ECO:0000313" key="4">
    <source>
        <dbReference type="Proteomes" id="UP000316079"/>
    </source>
</evidence>
<gene>
    <name evidence="3" type="ORF">DNTS_021604</name>
</gene>
<comment type="caution">
    <text evidence="3">The sequence shown here is derived from an EMBL/GenBank/DDBJ whole genome shotgun (WGS) entry which is preliminary data.</text>
</comment>
<evidence type="ECO:0000313" key="3">
    <source>
        <dbReference type="EMBL" id="TRY94714.1"/>
    </source>
</evidence>
<proteinExistence type="predicted"/>
<dbReference type="PANTHER" id="PTHR37366">
    <property type="entry name" value="SPERM ACROSOME MEMBRANE-ASSOCIATED PROTEIN 6"/>
    <property type="match status" value="1"/>
</dbReference>
<protein>
    <recommendedName>
        <fullName evidence="2">Ig-like domain-containing protein</fullName>
    </recommendedName>
</protein>
<feature type="transmembrane region" description="Helical" evidence="1">
    <location>
        <begin position="350"/>
        <end position="371"/>
    </location>
</feature>
<dbReference type="STRING" id="623744.A0A553QXM3"/>